<dbReference type="PANTHER" id="PTHR43162:SF1">
    <property type="entry name" value="PRESTALK A DIFFERENTIATION PROTEIN A"/>
    <property type="match status" value="1"/>
</dbReference>
<comment type="caution">
    <text evidence="2">The sequence shown here is derived from an EMBL/GenBank/DDBJ whole genome shotgun (WGS) entry which is preliminary data.</text>
</comment>
<evidence type="ECO:0000259" key="1">
    <source>
        <dbReference type="Pfam" id="PF05368"/>
    </source>
</evidence>
<dbReference type="Proteomes" id="UP000598996">
    <property type="component" value="Unassembled WGS sequence"/>
</dbReference>
<organism evidence="2 3">
    <name type="scientific">Paractinoplanes lichenicola</name>
    <dbReference type="NCBI Taxonomy" id="2802976"/>
    <lineage>
        <taxon>Bacteria</taxon>
        <taxon>Bacillati</taxon>
        <taxon>Actinomycetota</taxon>
        <taxon>Actinomycetes</taxon>
        <taxon>Micromonosporales</taxon>
        <taxon>Micromonosporaceae</taxon>
        <taxon>Paractinoplanes</taxon>
    </lineage>
</organism>
<dbReference type="Gene3D" id="3.90.25.10">
    <property type="entry name" value="UDP-galactose 4-epimerase, domain 1"/>
    <property type="match status" value="1"/>
</dbReference>
<evidence type="ECO:0000313" key="2">
    <source>
        <dbReference type="EMBL" id="MBL7259531.1"/>
    </source>
</evidence>
<dbReference type="SUPFAM" id="SSF51735">
    <property type="entry name" value="NAD(P)-binding Rossmann-fold domains"/>
    <property type="match status" value="1"/>
</dbReference>
<accession>A0ABS1VYH3</accession>
<reference evidence="2 3" key="1">
    <citation type="submission" date="2021-01" db="EMBL/GenBank/DDBJ databases">
        <title>Actinoplanes sp. nov. LDG1-01 isolated from lichen.</title>
        <authorList>
            <person name="Saeng-In P."/>
            <person name="Phongsopitanun W."/>
            <person name="Kanchanasin P."/>
            <person name="Yuki M."/>
            <person name="Kudo T."/>
            <person name="Ohkuma M."/>
            <person name="Tanasupawat S."/>
        </authorList>
    </citation>
    <scope>NUCLEOTIDE SEQUENCE [LARGE SCALE GENOMIC DNA]</scope>
    <source>
        <strain evidence="2 3">LDG1-01</strain>
    </source>
</reference>
<name>A0ABS1VYH3_9ACTN</name>
<dbReference type="PANTHER" id="PTHR43162">
    <property type="match status" value="1"/>
</dbReference>
<keyword evidence="3" id="KW-1185">Reference proteome</keyword>
<dbReference type="RefSeq" id="WP_202996225.1">
    <property type="nucleotide sequence ID" value="NZ_JAENHO010000011.1"/>
</dbReference>
<dbReference type="InterPro" id="IPR008030">
    <property type="entry name" value="NmrA-like"/>
</dbReference>
<dbReference type="Gene3D" id="3.40.50.720">
    <property type="entry name" value="NAD(P)-binding Rossmann-like Domain"/>
    <property type="match status" value="1"/>
</dbReference>
<proteinExistence type="predicted"/>
<feature type="domain" description="NmrA-like" evidence="1">
    <location>
        <begin position="2"/>
        <end position="235"/>
    </location>
</feature>
<dbReference type="EMBL" id="JAENHO010000011">
    <property type="protein sequence ID" value="MBL7259531.1"/>
    <property type="molecule type" value="Genomic_DNA"/>
</dbReference>
<dbReference type="Pfam" id="PF05368">
    <property type="entry name" value="NmrA"/>
    <property type="match status" value="1"/>
</dbReference>
<evidence type="ECO:0000313" key="3">
    <source>
        <dbReference type="Proteomes" id="UP000598996"/>
    </source>
</evidence>
<protein>
    <submittedName>
        <fullName evidence="2">NAD(P)H-binding protein</fullName>
    </submittedName>
</protein>
<gene>
    <name evidence="2" type="ORF">JKJ07_34965</name>
</gene>
<dbReference type="InterPro" id="IPR036291">
    <property type="entry name" value="NAD(P)-bd_dom_sf"/>
</dbReference>
<sequence>MTIAVTTPTGNVGSQVVRLLVQAGVRPRVLVRDPDKLPPGLRPLVEVAQGDLLDAAFVAGALQGADALFWASPESFTAPDPLADMVTMGAHAASAVRAAGVARVLQISSVGAERKHGAGLIDGLARNEEQLRGTGADVLTLRCGYFFTNLLGMLDALRAGVLTTTMPLDQPLTWVDPRDIGEVSTARLLAGWSGSDIQAVHGPADLSWSSVASILSAATGRPLQAQQITDDALRSALLEAGLTAPAAAGVVGMTAGTRDDFTPEQKRDFVSTTPSTLEAWAYTTLRPLLQ</sequence>
<dbReference type="InterPro" id="IPR051604">
    <property type="entry name" value="Ergot_Alk_Oxidoreductase"/>
</dbReference>